<proteinExistence type="predicted"/>
<dbReference type="RefSeq" id="WP_145646982.1">
    <property type="nucleotide sequence ID" value="NZ_VLLB01000001.1"/>
</dbReference>
<dbReference type="Proteomes" id="UP000318431">
    <property type="component" value="Unassembled WGS sequence"/>
</dbReference>
<reference evidence="4 5" key="1">
    <citation type="journal article" date="2015" name="Stand. Genomic Sci.">
        <title>Genomic Encyclopedia of Bacterial and Archaeal Type Strains, Phase III: the genomes of soil and plant-associated and newly described type strains.</title>
        <authorList>
            <person name="Whitman W.B."/>
            <person name="Woyke T."/>
            <person name="Klenk H.P."/>
            <person name="Zhou Y."/>
            <person name="Lilburn T.G."/>
            <person name="Beck B.J."/>
            <person name="De Vos P."/>
            <person name="Vandamme P."/>
            <person name="Eisen J.A."/>
            <person name="Garrity G."/>
            <person name="Hugenholtz P."/>
            <person name="Kyrpides N.C."/>
        </authorList>
    </citation>
    <scope>NUCLEOTIDE SEQUENCE [LARGE SCALE GENOMIC DNA]</scope>
    <source>
        <strain evidence="4 5">CGMCC 1.10822</strain>
    </source>
</reference>
<dbReference type="Gene3D" id="3.40.710.10">
    <property type="entry name" value="DD-peptidase/beta-lactamase superfamily"/>
    <property type="match status" value="1"/>
</dbReference>
<evidence type="ECO:0000259" key="2">
    <source>
        <dbReference type="Pfam" id="PF00144"/>
    </source>
</evidence>
<dbReference type="Pfam" id="PF00144">
    <property type="entry name" value="Beta-lactamase"/>
    <property type="match status" value="1"/>
</dbReference>
<dbReference type="InterPro" id="IPR050491">
    <property type="entry name" value="AmpC-like"/>
</dbReference>
<evidence type="ECO:0000256" key="1">
    <source>
        <dbReference type="SAM" id="SignalP"/>
    </source>
</evidence>
<dbReference type="InterPro" id="IPR001466">
    <property type="entry name" value="Beta-lactam-related"/>
</dbReference>
<comment type="caution">
    <text evidence="4">The sequence shown here is derived from an EMBL/GenBank/DDBJ whole genome shotgun (WGS) entry which is preliminary data.</text>
</comment>
<dbReference type="PANTHER" id="PTHR46825:SF15">
    <property type="entry name" value="BETA-LACTAMASE-RELATED DOMAIN-CONTAINING PROTEIN"/>
    <property type="match status" value="1"/>
</dbReference>
<dbReference type="Gene3D" id="2.40.128.600">
    <property type="match status" value="1"/>
</dbReference>
<dbReference type="PANTHER" id="PTHR46825">
    <property type="entry name" value="D-ALANYL-D-ALANINE-CARBOXYPEPTIDASE/ENDOPEPTIDASE AMPH"/>
    <property type="match status" value="1"/>
</dbReference>
<evidence type="ECO:0000313" key="5">
    <source>
        <dbReference type="Proteomes" id="UP000318431"/>
    </source>
</evidence>
<dbReference type="InterPro" id="IPR021860">
    <property type="entry name" value="Peptidase_S12_Pab87-rel_C"/>
</dbReference>
<protein>
    <submittedName>
        <fullName evidence="4">CubicO group peptidase (Beta-lactamase class C family)</fullName>
    </submittedName>
</protein>
<dbReference type="AlphaFoldDB" id="A0A562RKT5"/>
<organism evidence="4 5">
    <name type="scientific">Pseudoduganella lurida</name>
    <dbReference type="NCBI Taxonomy" id="1036180"/>
    <lineage>
        <taxon>Bacteria</taxon>
        <taxon>Pseudomonadati</taxon>
        <taxon>Pseudomonadota</taxon>
        <taxon>Betaproteobacteria</taxon>
        <taxon>Burkholderiales</taxon>
        <taxon>Oxalobacteraceae</taxon>
        <taxon>Telluria group</taxon>
        <taxon>Pseudoduganella</taxon>
    </lineage>
</organism>
<accession>A0A562RKT5</accession>
<evidence type="ECO:0000259" key="3">
    <source>
        <dbReference type="Pfam" id="PF11954"/>
    </source>
</evidence>
<name>A0A562RKT5_9BURK</name>
<feature type="signal peptide" evidence="1">
    <location>
        <begin position="1"/>
        <end position="19"/>
    </location>
</feature>
<feature type="domain" description="Beta-lactamase-related" evidence="2">
    <location>
        <begin position="25"/>
        <end position="367"/>
    </location>
</feature>
<dbReference type="SUPFAM" id="SSF56601">
    <property type="entry name" value="beta-lactamase/transpeptidase-like"/>
    <property type="match status" value="1"/>
</dbReference>
<dbReference type="Pfam" id="PF11954">
    <property type="entry name" value="DUF3471"/>
    <property type="match status" value="1"/>
</dbReference>
<keyword evidence="5" id="KW-1185">Reference proteome</keyword>
<evidence type="ECO:0000313" key="4">
    <source>
        <dbReference type="EMBL" id="TWI69214.1"/>
    </source>
</evidence>
<feature type="chain" id="PRO_5021704936" evidence="1">
    <location>
        <begin position="20"/>
        <end position="527"/>
    </location>
</feature>
<feature type="domain" description="Peptidase S12 Pab87-related C-terminal" evidence="3">
    <location>
        <begin position="415"/>
        <end position="517"/>
    </location>
</feature>
<dbReference type="OrthoDB" id="9801061at2"/>
<sequence>MNRTTFLLIGLALAGIANAAPPARFDARVETVRRETGVPGLAIAIVEDGRTTLARGYGVRQLGAPALVDADTLFPIGSTSKAFTVAALATLVDAGKIDWDDRVIDHLPGFRMYDPWVTREMTVRDLLVHRSGIGEGTGDLLFVPRSNVSRAEVVRRVRYFKPATSFRTTFAYSNLMYVVAGQLIETVSGERWEDYVRHHVLLPAGMTVSTTDNEQNFATEDRAYPHARMNGGLRGAGDQQRLDERDDLGRNAAPAGGIASSASDLAKWLQVQLAAGAAANGKRVFSSAAHEQMWQPVVEVPISPMPPELKAAQPHFSSYALAWDVIDYRGVRVIWHGGAVFGFKTAVVLVPDKKLGFAITINSEDGALVRGLMYELLDHYLGAPFNDWPAKYRAHSGRQVAEGLGLLKAAQRTPAKVGPSAPASALAGTYSDPWYGNIDIASAPSGLTIDFKSTPRMSGRLEHWQYDTYITRFDDPALEPAYVTFALDGDGKVARVTMKAASPIADFSWDYQDLAFTPVVPGTKEDR</sequence>
<dbReference type="EMBL" id="VLLB01000001">
    <property type="protein sequence ID" value="TWI69214.1"/>
    <property type="molecule type" value="Genomic_DNA"/>
</dbReference>
<gene>
    <name evidence="4" type="ORF">IP91_00280</name>
</gene>
<keyword evidence="1" id="KW-0732">Signal</keyword>
<dbReference type="InterPro" id="IPR012338">
    <property type="entry name" value="Beta-lactam/transpept-like"/>
</dbReference>